<sequence>MGAVTVLSFLARRWRGEVPVLTLFWRDTLLVGSIVNVLATFVALAIVSQDGPAGLAAALHFLPLPYNLFLVAALWRAPERSPALRWASCVWLFVATLV</sequence>
<organism evidence="2 3">
    <name type="scientific">Hydrogenophaga taeniospiralis CCUG 15921</name>
    <dbReference type="NCBI Taxonomy" id="1281780"/>
    <lineage>
        <taxon>Bacteria</taxon>
        <taxon>Pseudomonadati</taxon>
        <taxon>Pseudomonadota</taxon>
        <taxon>Betaproteobacteria</taxon>
        <taxon>Burkholderiales</taxon>
        <taxon>Comamonadaceae</taxon>
        <taxon>Hydrogenophaga</taxon>
    </lineage>
</organism>
<protein>
    <submittedName>
        <fullName evidence="2">Uncharacterized protein</fullName>
    </submittedName>
</protein>
<dbReference type="AlphaFoldDB" id="A0A9X4NT18"/>
<gene>
    <name evidence="2" type="ORF">H010_12479</name>
</gene>
<reference evidence="2" key="1">
    <citation type="submission" date="2013-01" db="EMBL/GenBank/DDBJ databases">
        <title>Genome draft of Hydrogenophaga taeniospiralis 2K1.</title>
        <authorList>
            <person name="Gomila M."/>
            <person name="Lalucat J."/>
        </authorList>
    </citation>
    <scope>NUCLEOTIDE SEQUENCE</scope>
    <source>
        <strain evidence="2">CCUG 15921</strain>
    </source>
</reference>
<comment type="caution">
    <text evidence="2">The sequence shown here is derived from an EMBL/GenBank/DDBJ whole genome shotgun (WGS) entry which is preliminary data.</text>
</comment>
<feature type="transmembrane region" description="Helical" evidence="1">
    <location>
        <begin position="53"/>
        <end position="75"/>
    </location>
</feature>
<feature type="transmembrane region" description="Helical" evidence="1">
    <location>
        <begin position="23"/>
        <end position="47"/>
    </location>
</feature>
<proteinExistence type="predicted"/>
<accession>A0A9X4NT18</accession>
<keyword evidence="1" id="KW-0472">Membrane</keyword>
<evidence type="ECO:0000313" key="3">
    <source>
        <dbReference type="Proteomes" id="UP001152876"/>
    </source>
</evidence>
<keyword evidence="1" id="KW-0812">Transmembrane</keyword>
<dbReference type="EMBL" id="AOGK01000010">
    <property type="protein sequence ID" value="MDG5976076.1"/>
    <property type="molecule type" value="Genomic_DNA"/>
</dbReference>
<evidence type="ECO:0000256" key="1">
    <source>
        <dbReference type="SAM" id="Phobius"/>
    </source>
</evidence>
<name>A0A9X4NT18_9BURK</name>
<keyword evidence="3" id="KW-1185">Reference proteome</keyword>
<dbReference type="Proteomes" id="UP001152876">
    <property type="component" value="Unassembled WGS sequence"/>
</dbReference>
<evidence type="ECO:0000313" key="2">
    <source>
        <dbReference type="EMBL" id="MDG5976076.1"/>
    </source>
</evidence>
<keyword evidence="1" id="KW-1133">Transmembrane helix</keyword>